<keyword evidence="1" id="KW-0812">Transmembrane</keyword>
<evidence type="ECO:0000256" key="1">
    <source>
        <dbReference type="SAM" id="Phobius"/>
    </source>
</evidence>
<feature type="transmembrane region" description="Helical" evidence="1">
    <location>
        <begin position="102"/>
        <end position="123"/>
    </location>
</feature>
<sequence length="334" mass="37100">MADAASCPSMPDEEAVASTLGVWITSFFLATILYGMGFLQAWLYFHWYPNDGWKLKTLVVTVVVLETVQVTTFYAATYNVLITHFGNWTNVLAIGWLHSAQLLAGYLSAFVVQMYFVCTIWLLNEPGIQRWVFTVPIVVSAVIELAMTLGQTIAITFISSFTQIGKTTWIYSLLSACTFTCDVLIALTLYLTLMGKKKSIQEIAGVQYFPSRSNAIIRKLTIYTVNRGVLTAVAAAINLILFLAIPNTFYYFVGLLTSSKLYMNSMLAALNSRQYIARVSEDEAAQCWNSIPVPALASDNTQSRATNVTSTLDYHEETSSRQSKIRIDQPQASA</sequence>
<keyword evidence="1" id="KW-0472">Membrane</keyword>
<feature type="domain" description="DUF6534" evidence="2">
    <location>
        <begin position="179"/>
        <end position="275"/>
    </location>
</feature>
<protein>
    <recommendedName>
        <fullName evidence="2">DUF6534 domain-containing protein</fullName>
    </recommendedName>
</protein>
<dbReference type="PANTHER" id="PTHR40465:SF1">
    <property type="entry name" value="DUF6534 DOMAIN-CONTAINING PROTEIN"/>
    <property type="match status" value="1"/>
</dbReference>
<evidence type="ECO:0000313" key="3">
    <source>
        <dbReference type="EMBL" id="KAJ3837582.1"/>
    </source>
</evidence>
<evidence type="ECO:0000313" key="4">
    <source>
        <dbReference type="Proteomes" id="UP001163846"/>
    </source>
</evidence>
<feature type="transmembrane region" description="Helical" evidence="1">
    <location>
        <begin position="57"/>
        <end position="82"/>
    </location>
</feature>
<gene>
    <name evidence="3" type="ORF">F5878DRAFT_725961</name>
</gene>
<dbReference type="Pfam" id="PF20152">
    <property type="entry name" value="DUF6534"/>
    <property type="match status" value="1"/>
</dbReference>
<dbReference type="InterPro" id="IPR045339">
    <property type="entry name" value="DUF6534"/>
</dbReference>
<feature type="transmembrane region" description="Helical" evidence="1">
    <location>
        <begin position="135"/>
        <end position="158"/>
    </location>
</feature>
<feature type="transmembrane region" description="Helical" evidence="1">
    <location>
        <begin position="20"/>
        <end position="45"/>
    </location>
</feature>
<comment type="caution">
    <text evidence="3">The sequence shown here is derived from an EMBL/GenBank/DDBJ whole genome shotgun (WGS) entry which is preliminary data.</text>
</comment>
<feature type="transmembrane region" description="Helical" evidence="1">
    <location>
        <begin position="249"/>
        <end position="270"/>
    </location>
</feature>
<evidence type="ECO:0000259" key="2">
    <source>
        <dbReference type="Pfam" id="PF20152"/>
    </source>
</evidence>
<accession>A0AA38UD23</accession>
<dbReference type="EMBL" id="MU806236">
    <property type="protein sequence ID" value="KAJ3837582.1"/>
    <property type="molecule type" value="Genomic_DNA"/>
</dbReference>
<feature type="transmembrane region" description="Helical" evidence="1">
    <location>
        <begin position="170"/>
        <end position="193"/>
    </location>
</feature>
<dbReference type="PANTHER" id="PTHR40465">
    <property type="entry name" value="CHROMOSOME 1, WHOLE GENOME SHOTGUN SEQUENCE"/>
    <property type="match status" value="1"/>
</dbReference>
<proteinExistence type="predicted"/>
<feature type="transmembrane region" description="Helical" evidence="1">
    <location>
        <begin position="220"/>
        <end position="243"/>
    </location>
</feature>
<keyword evidence="1" id="KW-1133">Transmembrane helix</keyword>
<reference evidence="3" key="1">
    <citation type="submission" date="2022-08" db="EMBL/GenBank/DDBJ databases">
        <authorList>
            <consortium name="DOE Joint Genome Institute"/>
            <person name="Min B."/>
            <person name="Riley R."/>
            <person name="Sierra-Patev S."/>
            <person name="Naranjo-Ortiz M."/>
            <person name="Looney B."/>
            <person name="Konkel Z."/>
            <person name="Slot J.C."/>
            <person name="Sakamoto Y."/>
            <person name="Steenwyk J.L."/>
            <person name="Rokas A."/>
            <person name="Carro J."/>
            <person name="Camarero S."/>
            <person name="Ferreira P."/>
            <person name="Molpeceres G."/>
            <person name="Ruiz-Duenas F.J."/>
            <person name="Serrano A."/>
            <person name="Henrissat B."/>
            <person name="Drula E."/>
            <person name="Hughes K.W."/>
            <person name="Mata J.L."/>
            <person name="Ishikawa N.K."/>
            <person name="Vargas-Isla R."/>
            <person name="Ushijima S."/>
            <person name="Smith C.A."/>
            <person name="Ahrendt S."/>
            <person name="Andreopoulos W."/>
            <person name="He G."/>
            <person name="Labutti K."/>
            <person name="Lipzen A."/>
            <person name="Ng V."/>
            <person name="Sandor L."/>
            <person name="Barry K."/>
            <person name="Martinez A.T."/>
            <person name="Xiao Y."/>
            <person name="Gibbons J.G."/>
            <person name="Terashima K."/>
            <person name="Hibbett D.S."/>
            <person name="Grigoriev I.V."/>
        </authorList>
    </citation>
    <scope>NUCLEOTIDE SEQUENCE</scope>
    <source>
        <strain evidence="3">TFB9207</strain>
    </source>
</reference>
<organism evidence="3 4">
    <name type="scientific">Lentinula raphanica</name>
    <dbReference type="NCBI Taxonomy" id="153919"/>
    <lineage>
        <taxon>Eukaryota</taxon>
        <taxon>Fungi</taxon>
        <taxon>Dikarya</taxon>
        <taxon>Basidiomycota</taxon>
        <taxon>Agaricomycotina</taxon>
        <taxon>Agaricomycetes</taxon>
        <taxon>Agaricomycetidae</taxon>
        <taxon>Agaricales</taxon>
        <taxon>Marasmiineae</taxon>
        <taxon>Omphalotaceae</taxon>
        <taxon>Lentinula</taxon>
    </lineage>
</organism>
<keyword evidence="4" id="KW-1185">Reference proteome</keyword>
<dbReference type="Proteomes" id="UP001163846">
    <property type="component" value="Unassembled WGS sequence"/>
</dbReference>
<dbReference type="AlphaFoldDB" id="A0AA38UD23"/>
<name>A0AA38UD23_9AGAR</name>